<dbReference type="Pfam" id="PF01981">
    <property type="entry name" value="PTH2"/>
    <property type="match status" value="1"/>
</dbReference>
<gene>
    <name evidence="4" type="ORF">JDP02_01475</name>
</gene>
<dbReference type="EMBL" id="JAEHFL010000002">
    <property type="protein sequence ID" value="MBK3427185.1"/>
    <property type="molecule type" value="Genomic_DNA"/>
</dbReference>
<dbReference type="EC" id="3.1.1.29" evidence="1"/>
<dbReference type="AlphaFoldDB" id="A0A8I1HTY6"/>
<reference evidence="4 5" key="1">
    <citation type="submission" date="2020-12" db="EMBL/GenBank/DDBJ databases">
        <title>Draft genome sequence of the commensal strain Corynebacterium tuberculostearicum MFP09/CIP 102622 isolated from human skin.</title>
        <authorList>
            <person name="Boukerb A.M."/>
            <person name="Janvier X."/>
            <person name="Feuilloley M.G.J."/>
            <person name="Groboillot A."/>
        </authorList>
    </citation>
    <scope>NUCLEOTIDE SEQUENCE [LARGE SCALE GENOMIC DNA]</scope>
    <source>
        <strain evidence="4 5">CIP 102622</strain>
    </source>
</reference>
<evidence type="ECO:0000256" key="2">
    <source>
        <dbReference type="ARBA" id="ARBA00022801"/>
    </source>
</evidence>
<dbReference type="SUPFAM" id="SSF102462">
    <property type="entry name" value="Peptidyl-tRNA hydrolase II"/>
    <property type="match status" value="1"/>
</dbReference>
<dbReference type="Proteomes" id="UP000603369">
    <property type="component" value="Unassembled WGS sequence"/>
</dbReference>
<dbReference type="InterPro" id="IPR023476">
    <property type="entry name" value="Pep_tRNA_hydro_II_dom_sf"/>
</dbReference>
<protein>
    <recommendedName>
        <fullName evidence="1">peptidyl-tRNA hydrolase</fullName>
        <ecNumber evidence="1">3.1.1.29</ecNumber>
    </recommendedName>
</protein>
<proteinExistence type="predicted"/>
<evidence type="ECO:0000256" key="1">
    <source>
        <dbReference type="ARBA" id="ARBA00013260"/>
    </source>
</evidence>
<accession>A0A8I1HTY6</accession>
<keyword evidence="2 4" id="KW-0378">Hydrolase</keyword>
<dbReference type="InterPro" id="IPR002833">
    <property type="entry name" value="PTH2"/>
</dbReference>
<dbReference type="GO" id="GO:0004045">
    <property type="term" value="F:peptidyl-tRNA hydrolase activity"/>
    <property type="evidence" value="ECO:0007669"/>
    <property type="project" value="UniProtKB-EC"/>
</dbReference>
<name>A0A8I1HTY6_9CORY</name>
<evidence type="ECO:0000313" key="4">
    <source>
        <dbReference type="EMBL" id="MBK3427185.1"/>
    </source>
</evidence>
<evidence type="ECO:0000313" key="5">
    <source>
        <dbReference type="Proteomes" id="UP000603369"/>
    </source>
</evidence>
<comment type="caution">
    <text evidence="4">The sequence shown here is derived from an EMBL/GenBank/DDBJ whole genome shotgun (WGS) entry which is preliminary data.</text>
</comment>
<keyword evidence="5" id="KW-1185">Reference proteome</keyword>
<dbReference type="Gene3D" id="3.40.1490.10">
    <property type="entry name" value="Bit1"/>
    <property type="match status" value="1"/>
</dbReference>
<comment type="catalytic activity">
    <reaction evidence="3">
        <text>an N-acyl-L-alpha-aminoacyl-tRNA + H2O = an N-acyl-L-amino acid + a tRNA + H(+)</text>
        <dbReference type="Rhea" id="RHEA:54448"/>
        <dbReference type="Rhea" id="RHEA-COMP:10123"/>
        <dbReference type="Rhea" id="RHEA-COMP:13883"/>
        <dbReference type="ChEBI" id="CHEBI:15377"/>
        <dbReference type="ChEBI" id="CHEBI:15378"/>
        <dbReference type="ChEBI" id="CHEBI:59874"/>
        <dbReference type="ChEBI" id="CHEBI:78442"/>
        <dbReference type="ChEBI" id="CHEBI:138191"/>
        <dbReference type="EC" id="3.1.1.29"/>
    </reaction>
</comment>
<dbReference type="RefSeq" id="WP_200435273.1">
    <property type="nucleotide sequence ID" value="NZ_JAEHFL010000002.1"/>
</dbReference>
<organism evidence="4 5">
    <name type="scientific">Corynebacterium tuberculostearicum</name>
    <dbReference type="NCBI Taxonomy" id="38304"/>
    <lineage>
        <taxon>Bacteria</taxon>
        <taxon>Bacillati</taxon>
        <taxon>Actinomycetota</taxon>
        <taxon>Actinomycetes</taxon>
        <taxon>Mycobacteriales</taxon>
        <taxon>Corynebacteriaceae</taxon>
        <taxon>Corynebacterium</taxon>
    </lineage>
</organism>
<sequence>MDKFVIAHQRLVKACDSRSWRDDPENPDEPATIQAMQIALNLPKQEPPARTEVLEAAARAVVAVCLDERAGEDGAFAHALGQWYGHRIRKIARRARNKAWRDVQSLPGVTVADRARAFAPSAVGEVDPLISKLQIGHTDLAYDEPGAPLGDVPVIYVDRSLDMSAGKAAAQVGHGSMMLAAAMSVGEARAWAGTGFKLSVREVSGEDFRTACAQDGAVVIVDAGFTEIAPDSATVCALRRPIA</sequence>
<evidence type="ECO:0000256" key="3">
    <source>
        <dbReference type="ARBA" id="ARBA00048707"/>
    </source>
</evidence>